<evidence type="ECO:0000256" key="2">
    <source>
        <dbReference type="ARBA" id="ARBA00022730"/>
    </source>
</evidence>
<dbReference type="GO" id="GO:0000027">
    <property type="term" value="P:ribosomal large subunit assembly"/>
    <property type="evidence" value="ECO:0007669"/>
    <property type="project" value="UniProtKB-UniRule"/>
</dbReference>
<evidence type="ECO:0000256" key="3">
    <source>
        <dbReference type="ARBA" id="ARBA00022884"/>
    </source>
</evidence>
<dbReference type="GO" id="GO:0006412">
    <property type="term" value="P:translation"/>
    <property type="evidence" value="ECO:0007669"/>
    <property type="project" value="InterPro"/>
</dbReference>
<keyword evidence="5 7" id="KW-0687">Ribonucleoprotein</keyword>
<comment type="function">
    <text evidence="7 8">Binds directly to 23S ribosomal RNA and is necessary for the in vitro assembly process of the 50S ribosomal subunit. It is not involved in the protein synthesizing functions of that subunit.</text>
</comment>
<dbReference type="CDD" id="cd07026">
    <property type="entry name" value="Ribosomal_L20"/>
    <property type="match status" value="1"/>
</dbReference>
<name>A0A5M6DLW2_9BACT</name>
<evidence type="ECO:0000256" key="9">
    <source>
        <dbReference type="SAM" id="MobiDB-lite"/>
    </source>
</evidence>
<keyword evidence="11" id="KW-1185">Reference proteome</keyword>
<dbReference type="AlphaFoldDB" id="A0A5M6DLW2"/>
<dbReference type="RefSeq" id="WP_150074399.1">
    <property type="nucleotide sequence ID" value="NZ_VWOX01000001.1"/>
</dbReference>
<reference evidence="10 11" key="1">
    <citation type="submission" date="2019-08" db="EMBL/GenBank/DDBJ databases">
        <authorList>
            <person name="Dhanesh K."/>
            <person name="Kumar G."/>
            <person name="Sasikala C."/>
            <person name="Venkata Ramana C."/>
        </authorList>
    </citation>
    <scope>NUCLEOTIDE SEQUENCE [LARGE SCALE GENOMIC DNA]</scope>
    <source>
        <strain evidence="10 11">JC645</strain>
    </source>
</reference>
<proteinExistence type="inferred from homology"/>
<dbReference type="PANTHER" id="PTHR10986">
    <property type="entry name" value="39S RIBOSOMAL PROTEIN L20"/>
    <property type="match status" value="1"/>
</dbReference>
<dbReference type="PROSITE" id="PS00937">
    <property type="entry name" value="RIBOSOMAL_L20"/>
    <property type="match status" value="1"/>
</dbReference>
<dbReference type="NCBIfam" id="TIGR01032">
    <property type="entry name" value="rplT_bact"/>
    <property type="match status" value="1"/>
</dbReference>
<dbReference type="GO" id="GO:1990904">
    <property type="term" value="C:ribonucleoprotein complex"/>
    <property type="evidence" value="ECO:0007669"/>
    <property type="project" value="UniProtKB-KW"/>
</dbReference>
<organism evidence="10 11">
    <name type="scientific">Roseiconus nitratireducens</name>
    <dbReference type="NCBI Taxonomy" id="2605748"/>
    <lineage>
        <taxon>Bacteria</taxon>
        <taxon>Pseudomonadati</taxon>
        <taxon>Planctomycetota</taxon>
        <taxon>Planctomycetia</taxon>
        <taxon>Pirellulales</taxon>
        <taxon>Pirellulaceae</taxon>
        <taxon>Roseiconus</taxon>
    </lineage>
</organism>
<dbReference type="InterPro" id="IPR005813">
    <property type="entry name" value="Ribosomal_bL20"/>
</dbReference>
<dbReference type="GO" id="GO:0003735">
    <property type="term" value="F:structural constituent of ribosome"/>
    <property type="evidence" value="ECO:0007669"/>
    <property type="project" value="InterPro"/>
</dbReference>
<dbReference type="Gene3D" id="1.10.1900.20">
    <property type="entry name" value="Ribosomal protein L20"/>
    <property type="match status" value="1"/>
</dbReference>
<evidence type="ECO:0000256" key="8">
    <source>
        <dbReference type="RuleBase" id="RU000560"/>
    </source>
</evidence>
<dbReference type="SUPFAM" id="SSF74731">
    <property type="entry name" value="Ribosomal protein L20"/>
    <property type="match status" value="1"/>
</dbReference>
<sequence length="118" mass="13746">MRATKGAARRQSKKRLFKRAKGYRGGRGKLTRTVKETLVRSGAYAFRDRRVRKREFRRLWITRLNAACRMNDIRYSEFIHGLKKAGIEMDRKTLSEMAIHDEASFKTVVDKVKEALAA</sequence>
<comment type="similarity">
    <text evidence="1 7 8">Belongs to the bacterial ribosomal protein bL20 family.</text>
</comment>
<keyword evidence="4 7" id="KW-0689">Ribosomal protein</keyword>
<dbReference type="Pfam" id="PF00453">
    <property type="entry name" value="Ribosomal_L20"/>
    <property type="match status" value="1"/>
</dbReference>
<evidence type="ECO:0000256" key="1">
    <source>
        <dbReference type="ARBA" id="ARBA00007698"/>
    </source>
</evidence>
<comment type="caution">
    <text evidence="10">The sequence shown here is derived from an EMBL/GenBank/DDBJ whole genome shotgun (WGS) entry which is preliminary data.</text>
</comment>
<dbReference type="InterPro" id="IPR049946">
    <property type="entry name" value="RIBOSOMAL_L20_CS"/>
</dbReference>
<dbReference type="InterPro" id="IPR035566">
    <property type="entry name" value="Ribosomal_protein_bL20_C"/>
</dbReference>
<keyword evidence="3 7" id="KW-0694">RNA-binding</keyword>
<dbReference type="Gene3D" id="6.10.160.10">
    <property type="match status" value="1"/>
</dbReference>
<dbReference type="EMBL" id="VWOX01000001">
    <property type="protein sequence ID" value="KAA5547242.1"/>
    <property type="molecule type" value="Genomic_DNA"/>
</dbReference>
<evidence type="ECO:0000256" key="4">
    <source>
        <dbReference type="ARBA" id="ARBA00022980"/>
    </source>
</evidence>
<dbReference type="HAMAP" id="MF_00382">
    <property type="entry name" value="Ribosomal_bL20"/>
    <property type="match status" value="1"/>
</dbReference>
<evidence type="ECO:0000313" key="10">
    <source>
        <dbReference type="EMBL" id="KAA5547242.1"/>
    </source>
</evidence>
<dbReference type="FunFam" id="1.10.1900.20:FF:000001">
    <property type="entry name" value="50S ribosomal protein L20"/>
    <property type="match status" value="1"/>
</dbReference>
<keyword evidence="2 7" id="KW-0699">rRNA-binding</keyword>
<evidence type="ECO:0000256" key="5">
    <source>
        <dbReference type="ARBA" id="ARBA00023274"/>
    </source>
</evidence>
<dbReference type="Proteomes" id="UP000324479">
    <property type="component" value="Unassembled WGS sequence"/>
</dbReference>
<protein>
    <recommendedName>
        <fullName evidence="6 7">Large ribosomal subunit protein bL20</fullName>
    </recommendedName>
</protein>
<feature type="region of interest" description="Disordered" evidence="9">
    <location>
        <begin position="1"/>
        <end position="26"/>
    </location>
</feature>
<dbReference type="GO" id="GO:0019843">
    <property type="term" value="F:rRNA binding"/>
    <property type="evidence" value="ECO:0007669"/>
    <property type="project" value="UniProtKB-UniRule"/>
</dbReference>
<evidence type="ECO:0000256" key="7">
    <source>
        <dbReference type="HAMAP-Rule" id="MF_00382"/>
    </source>
</evidence>
<gene>
    <name evidence="7 10" type="primary">rplT</name>
    <name evidence="10" type="ORF">FYK55_02250</name>
</gene>
<dbReference type="PRINTS" id="PR00062">
    <property type="entry name" value="RIBOSOMALL20"/>
</dbReference>
<accession>A0A5M6DLW2</accession>
<feature type="compositionally biased region" description="Basic residues" evidence="9">
    <location>
        <begin position="7"/>
        <end position="26"/>
    </location>
</feature>
<evidence type="ECO:0000256" key="6">
    <source>
        <dbReference type="ARBA" id="ARBA00035172"/>
    </source>
</evidence>
<dbReference type="GO" id="GO:0005840">
    <property type="term" value="C:ribosome"/>
    <property type="evidence" value="ECO:0007669"/>
    <property type="project" value="UniProtKB-KW"/>
</dbReference>
<evidence type="ECO:0000313" key="11">
    <source>
        <dbReference type="Proteomes" id="UP000324479"/>
    </source>
</evidence>